<proteinExistence type="predicted"/>
<protein>
    <submittedName>
        <fullName evidence="3">Putative transposase</fullName>
    </submittedName>
</protein>
<evidence type="ECO:0000256" key="1">
    <source>
        <dbReference type="SAM" id="MobiDB-lite"/>
    </source>
</evidence>
<evidence type="ECO:0000313" key="3">
    <source>
        <dbReference type="EMBL" id="BAJ25865.1"/>
    </source>
</evidence>
<evidence type="ECO:0000313" key="4">
    <source>
        <dbReference type="EMBL" id="BAJ33413.1"/>
    </source>
</evidence>
<feature type="region of interest" description="Disordered" evidence="1">
    <location>
        <begin position="1"/>
        <end position="23"/>
    </location>
</feature>
<dbReference type="AlphaFoldDB" id="E4MYX2"/>
<sequence length="836" mass="90874">MRAQRSGCTCRTGSAPGTDDDDGRCAGLEPGDTVRWHGASYLVAALQGGRVHLSAADEDGEDAVALLSAVVGAPDFAVLDDAGTERPGARIPDVSILSLLTPAELVDVRAWERHLREAEEGLPPGCAPDARPRPEYDPATVSRSQRLASKERELKALGWRKVSVATLDRRLKEYSAQGVAALVKVVAGKLYGNTDERIVALLLQELKDGVEESSGWGTRLHERLQAGLRAAYPEENLRISRTGFYRLLNSLGTRTGSLRGPVRRRREAAGSPEPPWTPTRARMLGEMVQIDSTGLDVLAIGDDGYPVQVELTAAVDVASRSIIGALIVPRAPGRGYKGKRLGGRATTSFDATLMLAQALAPMPARPGWSPLSRAELSDLPYADQVACDPRMAGAAARPVIRPKMVVVDQGKIYQGEHFEDVCTSLGISIRSARDNTGPDKAIVEATFSALKKLFSQYVAAYTARDLARRGKYVAEGPMWRLNELQDLLNEWIALHWQQHRHEGLRSPNLPGVVLTPNQMYAALVACEGYAPLPLSPSQSRKLLLCEWRQVGDKGVRVGNRTYNSAALQAYNKQPSGVRGQGKRWPIRFDPYAPHYVWLFDQRQEQLGKDPWVEAEFIHQDLIDGEWSQYLWQTAEQAFLNAGGPEEHEQRERDIALAVSELRERARRGPLDEAPAARAWRRAGAARRLWRRPGRPFTGPQPAVRPPDPDRYASISVPDPATIVPARSLENPAQFLFPDQDAGPRLSGDAGVLVTAGEPVAVPDTDERPPQNAEPPADPGVDMTTGTGKEPRLVAQRRGSTGGIADLFLSGLPAPADASDPAPPPRAAAGSTDEEDS</sequence>
<reference evidence="3 5" key="1">
    <citation type="journal article" date="2010" name="DNA Res.">
        <title>Genome sequence of Kitasatospora setae NBRC 14216T: an evolutionary snapshot of the family Streptomycetaceae.</title>
        <authorList>
            <person name="Ichikawa N."/>
            <person name="Oguchi A."/>
            <person name="Ikeda H."/>
            <person name="Ishikawa J."/>
            <person name="Kitani S."/>
            <person name="Watanabe Y."/>
            <person name="Nakamura S."/>
            <person name="Katano Y."/>
            <person name="Kishi E."/>
            <person name="Sasagawa M."/>
            <person name="Ankai A."/>
            <person name="Fukui S."/>
            <person name="Hashimoto Y."/>
            <person name="Kamata S."/>
            <person name="Otoguro M."/>
            <person name="Tanikawa S."/>
            <person name="Nihira T."/>
            <person name="Horinouchi S."/>
            <person name="Ohnishi Y."/>
            <person name="Hayakawa M."/>
            <person name="Kuzuyama T."/>
            <person name="Arisawa A."/>
            <person name="Nomoto F."/>
            <person name="Miura H."/>
            <person name="Takahashi Y."/>
            <person name="Fujita N."/>
        </authorList>
    </citation>
    <scope>NUCLEOTIDE SEQUENCE [LARGE SCALE GENOMIC DNA]</scope>
    <source>
        <strain evidence="5">ATCC 33774 / DSM 43861 / JCM 3304 / KCC A-0304 / NBRC 14216 / KM-6054</strain>
        <strain evidence="3">KM-6054</strain>
    </source>
</reference>
<dbReference type="HOGENOM" id="CLU_013110_0_1_11"/>
<feature type="compositionally biased region" description="Polar residues" evidence="1">
    <location>
        <begin position="1"/>
        <end position="12"/>
    </location>
</feature>
<dbReference type="InterPro" id="IPR012337">
    <property type="entry name" value="RNaseH-like_sf"/>
</dbReference>
<evidence type="ECO:0000259" key="2">
    <source>
        <dbReference type="Pfam" id="PF09299"/>
    </source>
</evidence>
<feature type="region of interest" description="Disordered" evidence="1">
    <location>
        <begin position="759"/>
        <end position="836"/>
    </location>
</feature>
<accession>E4MYX2</accession>
<feature type="domain" description="Transposase-like Mu C-terminal" evidence="2">
    <location>
        <begin position="543"/>
        <end position="605"/>
    </location>
</feature>
<dbReference type="InterPro" id="IPR015378">
    <property type="entry name" value="Transposase-like_Mu_C"/>
</dbReference>
<name>E4MYX2_KITSK</name>
<dbReference type="eggNOG" id="COG2801">
    <property type="taxonomic scope" value="Bacteria"/>
</dbReference>
<dbReference type="PATRIC" id="fig|452652.3.peg.12"/>
<dbReference type="eggNOG" id="COG2897">
    <property type="taxonomic scope" value="Bacteria"/>
</dbReference>
<dbReference type="EMBL" id="AP010968">
    <property type="protein sequence ID" value="BAJ25865.1"/>
    <property type="molecule type" value="Genomic_DNA"/>
</dbReference>
<feature type="region of interest" description="Disordered" evidence="1">
    <location>
        <begin position="120"/>
        <end position="147"/>
    </location>
</feature>
<organism evidence="3 5">
    <name type="scientific">Kitasatospora setae (strain ATCC 33774 / DSM 43861 / JCM 3304 / KCC A-0304 / NBRC 14216 / KM-6054)</name>
    <name type="common">Streptomyces setae</name>
    <dbReference type="NCBI Taxonomy" id="452652"/>
    <lineage>
        <taxon>Bacteria</taxon>
        <taxon>Bacillati</taxon>
        <taxon>Actinomycetota</taxon>
        <taxon>Actinomycetes</taxon>
        <taxon>Kitasatosporales</taxon>
        <taxon>Streptomycetaceae</taxon>
        <taxon>Kitasatospora</taxon>
    </lineage>
</organism>
<dbReference type="SUPFAM" id="SSF53098">
    <property type="entry name" value="Ribonuclease H-like"/>
    <property type="match status" value="1"/>
</dbReference>
<keyword evidence="5" id="KW-1185">Reference proteome</keyword>
<dbReference type="EMBL" id="AP010968">
    <property type="protein sequence ID" value="BAJ33413.1"/>
    <property type="molecule type" value="Genomic_DNA"/>
</dbReference>
<dbReference type="KEGG" id="ksk:KSE_00120t"/>
<dbReference type="Proteomes" id="UP000007076">
    <property type="component" value="Chromosome"/>
</dbReference>
<dbReference type="Pfam" id="PF09299">
    <property type="entry name" value="Mu-transpos_C"/>
    <property type="match status" value="1"/>
</dbReference>
<dbReference type="STRING" id="452652.KSE_00120t"/>
<dbReference type="KEGG" id="ksk:KSE_76620t"/>
<evidence type="ECO:0000313" key="5">
    <source>
        <dbReference type="Proteomes" id="UP000007076"/>
    </source>
</evidence>
<gene>
    <name evidence="3" type="ordered locus">KSE_00120t</name>
    <name evidence="4" type="ordered locus">KSE_76620t</name>
</gene>
<dbReference type="InterPro" id="IPR036397">
    <property type="entry name" value="RNaseH_sf"/>
</dbReference>
<dbReference type="Gene3D" id="3.30.420.10">
    <property type="entry name" value="Ribonuclease H-like superfamily/Ribonuclease H"/>
    <property type="match status" value="1"/>
</dbReference>
<dbReference type="GO" id="GO:0003676">
    <property type="term" value="F:nucleic acid binding"/>
    <property type="evidence" value="ECO:0007669"/>
    <property type="project" value="InterPro"/>
</dbReference>